<dbReference type="SUPFAM" id="SSF54001">
    <property type="entry name" value="Cysteine proteinases"/>
    <property type="match status" value="1"/>
</dbReference>
<dbReference type="Proteomes" id="UP000683213">
    <property type="component" value="Unassembled WGS sequence"/>
</dbReference>
<dbReference type="AlphaFoldDB" id="A0A7J4ITW2"/>
<proteinExistence type="predicted"/>
<evidence type="ECO:0000259" key="2">
    <source>
        <dbReference type="SMART" id="SM00460"/>
    </source>
</evidence>
<dbReference type="Proteomes" id="UP000577419">
    <property type="component" value="Unassembled WGS sequence"/>
</dbReference>
<dbReference type="InterPro" id="IPR038765">
    <property type="entry name" value="Papain-like_cys_pep_sf"/>
</dbReference>
<comment type="caution">
    <text evidence="3">The sequence shown here is derived from an EMBL/GenBank/DDBJ whole genome shotgun (WGS) entry which is preliminary data.</text>
</comment>
<evidence type="ECO:0000313" key="4">
    <source>
        <dbReference type="EMBL" id="MBS3059395.1"/>
    </source>
</evidence>
<evidence type="ECO:0000313" key="5">
    <source>
        <dbReference type="Proteomes" id="UP000577419"/>
    </source>
</evidence>
<feature type="transmembrane region" description="Helical" evidence="1">
    <location>
        <begin position="545"/>
        <end position="568"/>
    </location>
</feature>
<reference evidence="4" key="2">
    <citation type="submission" date="2021-03" db="EMBL/GenBank/DDBJ databases">
        <authorList>
            <person name="Jaffe A."/>
        </authorList>
    </citation>
    <scope>NUCLEOTIDE SEQUENCE</scope>
    <source>
        <strain evidence="4">RIFCSPHIGHO2_01_FULL_GW2011_AR10_43_9</strain>
    </source>
</reference>
<keyword evidence="1" id="KW-0472">Membrane</keyword>
<gene>
    <name evidence="3" type="ORF">HA237_02525</name>
    <name evidence="4" type="ORF">J4224_03145</name>
</gene>
<dbReference type="Pfam" id="PF01841">
    <property type="entry name" value="Transglut_core"/>
    <property type="match status" value="1"/>
</dbReference>
<dbReference type="EMBL" id="DUFG01000013">
    <property type="protein sequence ID" value="HIH08224.1"/>
    <property type="molecule type" value="Genomic_DNA"/>
</dbReference>
<organism evidence="3 5">
    <name type="scientific">Candidatus Iainarchaeum sp</name>
    <dbReference type="NCBI Taxonomy" id="3101447"/>
    <lineage>
        <taxon>Archaea</taxon>
        <taxon>Candidatus Iainarchaeota</taxon>
        <taxon>Candidatus Iainarchaeia</taxon>
        <taxon>Candidatus Iainarchaeales</taxon>
        <taxon>Candidatus Iainarchaeaceae</taxon>
        <taxon>Candidatus Iainarchaeum</taxon>
    </lineage>
</organism>
<dbReference type="PANTHER" id="PTHR33490">
    <property type="entry name" value="BLR5614 PROTEIN-RELATED"/>
    <property type="match status" value="1"/>
</dbReference>
<keyword evidence="1" id="KW-1133">Transmembrane helix</keyword>
<keyword evidence="1" id="KW-0812">Transmembrane</keyword>
<dbReference type="Gene3D" id="3.10.620.30">
    <property type="match status" value="1"/>
</dbReference>
<evidence type="ECO:0000256" key="1">
    <source>
        <dbReference type="SAM" id="Phobius"/>
    </source>
</evidence>
<reference evidence="4" key="3">
    <citation type="submission" date="2021-05" db="EMBL/GenBank/DDBJ databases">
        <title>Protein family content uncovers lineage relationships and bacterial pathway maintenance mechanisms in DPANN archaea.</title>
        <authorList>
            <person name="Castelle C.J."/>
            <person name="Meheust R."/>
            <person name="Jaffe A.L."/>
            <person name="Seitz K."/>
            <person name="Gong X."/>
            <person name="Baker B.J."/>
            <person name="Banfield J.F."/>
        </authorList>
    </citation>
    <scope>NUCLEOTIDE SEQUENCE</scope>
    <source>
        <strain evidence="4">RIFCSPHIGHO2_01_FULL_GW2011_AR10_43_9</strain>
    </source>
</reference>
<accession>A0A7J4ITW2</accession>
<dbReference type="PANTHER" id="PTHR33490:SF3">
    <property type="entry name" value="CONSERVED INTEGRAL MEMBRANE PROTEIN"/>
    <property type="match status" value="1"/>
</dbReference>
<protein>
    <submittedName>
        <fullName evidence="3">Transglutaminase domain-containing protein</fullName>
    </submittedName>
</protein>
<feature type="domain" description="Transglutaminase-like" evidence="2">
    <location>
        <begin position="201"/>
        <end position="262"/>
    </location>
</feature>
<dbReference type="InterPro" id="IPR002931">
    <property type="entry name" value="Transglutaminase-like"/>
</dbReference>
<sequence>MKKFFAALAFSFLLVQASALEFRPSSVKEMDVNVLLSAEGSFSGEISSGDTLELKFLTLNDTETQEVIWINEKLLIGTEVIEATHEVEGPNKFAVFKVNDLQEFAGTPTFKIEVRARLKTRSSVELGEDFNISSGFEGMQSFLQETDYIEVNDKELESKTRLEFESDSELESIREIAEWVNQNIVYDFENYYNGTWSAKSTYNSRRGVCDEFANLTAAFTRIKGIPTRYVSGVSFDGKLFGNHGWLEVILGNSGWIGVDSTYGEAGYLDAAHFTLAKTLDANQSVNLQTTTVSRQPITVESTLHNPEVEVNGIKFFEDLVEVEIIKPERVGLNEEFEVKAVVKNRKAANIIIPVELLFHQDIQAENQSRLEWFKPLEEKTISWKAVTPAEGREGYFTKYGMIFLTPDKNISFSVEVFPEETEMEEKSRVSILDVSPFIKEGTLSIEVKLKNSGGKDGSAALRLSLKSRQLASETVSVEAGQTKTVVLEVQGVKPEKFLLSIEAPELREFEIVVPEEKPGEVEISEKPVGIEVSGSNGGSAELENYLVIAGIVGVAFIAVIAGVFIFLAKRL</sequence>
<dbReference type="EMBL" id="JAGVWF010000041">
    <property type="protein sequence ID" value="MBS3059395.1"/>
    <property type="molecule type" value="Genomic_DNA"/>
</dbReference>
<evidence type="ECO:0000313" key="3">
    <source>
        <dbReference type="EMBL" id="HIH08224.1"/>
    </source>
</evidence>
<name>A0A7J4ITW2_9ARCH</name>
<dbReference type="SMART" id="SM00460">
    <property type="entry name" value="TGc"/>
    <property type="match status" value="1"/>
</dbReference>
<reference evidence="3" key="1">
    <citation type="journal article" date="2020" name="bioRxiv">
        <title>A rank-normalized archaeal taxonomy based on genome phylogeny resolves widespread incomplete and uneven classifications.</title>
        <authorList>
            <person name="Rinke C."/>
            <person name="Chuvochina M."/>
            <person name="Mussig A.J."/>
            <person name="Chaumeil P.-A."/>
            <person name="Waite D.W."/>
            <person name="Whitman W.B."/>
            <person name="Parks D.H."/>
            <person name="Hugenholtz P."/>
        </authorList>
    </citation>
    <scope>NUCLEOTIDE SEQUENCE</scope>
    <source>
        <strain evidence="3">UBA10011</strain>
    </source>
</reference>